<evidence type="ECO:0000313" key="3">
    <source>
        <dbReference type="Proteomes" id="UP000604046"/>
    </source>
</evidence>
<accession>A0A812UHZ6</accession>
<dbReference type="Proteomes" id="UP000604046">
    <property type="component" value="Unassembled WGS sequence"/>
</dbReference>
<protein>
    <submittedName>
        <fullName evidence="2">Uncharacterized protein</fullName>
    </submittedName>
</protein>
<dbReference type="OrthoDB" id="447859at2759"/>
<proteinExistence type="predicted"/>
<reference evidence="2" key="1">
    <citation type="submission" date="2021-02" db="EMBL/GenBank/DDBJ databases">
        <authorList>
            <person name="Dougan E. K."/>
            <person name="Rhodes N."/>
            <person name="Thang M."/>
            <person name="Chan C."/>
        </authorList>
    </citation>
    <scope>NUCLEOTIDE SEQUENCE</scope>
</reference>
<keyword evidence="3" id="KW-1185">Reference proteome</keyword>
<comment type="caution">
    <text evidence="2">The sequence shown here is derived from an EMBL/GenBank/DDBJ whole genome shotgun (WGS) entry which is preliminary data.</text>
</comment>
<evidence type="ECO:0000313" key="2">
    <source>
        <dbReference type="EMBL" id="CAE7565573.1"/>
    </source>
</evidence>
<feature type="compositionally biased region" description="Basic and acidic residues" evidence="1">
    <location>
        <begin position="147"/>
        <end position="156"/>
    </location>
</feature>
<feature type="region of interest" description="Disordered" evidence="1">
    <location>
        <begin position="142"/>
        <end position="165"/>
    </location>
</feature>
<sequence length="228" mass="24824">MSVIDDKLWANILQAFEQEAGEPPSTQPEGWELCLLARVAGECLGDAKRAAKRMERLLLAEGPNLDGCREVLNRERINLSQLVTRAKELVSRSLTSRSRSPRRRREWLRQAQAALDSAGGAWKNRACGVDVAAEILSAGRSLSQDDELPHEPREELSAPASLGPPAFFPVGNGAGRFGALHSSKPQDTWVDPTSTNQTALHWNVGPQALVGGRALFVFTSVLCDDCSQ</sequence>
<name>A0A812UHZ6_9DINO</name>
<dbReference type="EMBL" id="CAJNDS010002689">
    <property type="protein sequence ID" value="CAE7565573.1"/>
    <property type="molecule type" value="Genomic_DNA"/>
</dbReference>
<gene>
    <name evidence="2" type="ORF">SNAT2548_LOCUS32031</name>
</gene>
<dbReference type="AlphaFoldDB" id="A0A812UHZ6"/>
<organism evidence="2 3">
    <name type="scientific">Symbiodinium natans</name>
    <dbReference type="NCBI Taxonomy" id="878477"/>
    <lineage>
        <taxon>Eukaryota</taxon>
        <taxon>Sar</taxon>
        <taxon>Alveolata</taxon>
        <taxon>Dinophyceae</taxon>
        <taxon>Suessiales</taxon>
        <taxon>Symbiodiniaceae</taxon>
        <taxon>Symbiodinium</taxon>
    </lineage>
</organism>
<evidence type="ECO:0000256" key="1">
    <source>
        <dbReference type="SAM" id="MobiDB-lite"/>
    </source>
</evidence>